<evidence type="ECO:0000313" key="3">
    <source>
        <dbReference type="EMBL" id="KAJ9168222.1"/>
    </source>
</evidence>
<keyword evidence="4" id="KW-1185">Reference proteome</keyword>
<evidence type="ECO:0000313" key="4">
    <source>
        <dbReference type="Proteomes" id="UP001174677"/>
    </source>
</evidence>
<dbReference type="PANTHER" id="PTHR31301:SF186">
    <property type="entry name" value="OS09G0364100 PROTEIN"/>
    <property type="match status" value="1"/>
</dbReference>
<dbReference type="InterPro" id="IPR004883">
    <property type="entry name" value="LOB"/>
</dbReference>
<comment type="caution">
    <text evidence="3">The sequence shown here is derived from an EMBL/GenBank/DDBJ whole genome shotgun (WGS) entry which is preliminary data.</text>
</comment>
<feature type="domain" description="LOB" evidence="2">
    <location>
        <begin position="10"/>
        <end position="112"/>
    </location>
</feature>
<reference evidence="3" key="1">
    <citation type="journal article" date="2023" name="Plant Biotechnol. J.">
        <title>Chromosome-level wild Hevea brasiliensis genome provides new tools for genomic-assisted breeding and valuable loci to elevate rubber yield.</title>
        <authorList>
            <person name="Cheng H."/>
            <person name="Song X."/>
            <person name="Hu Y."/>
            <person name="Wu T."/>
            <person name="Yang Q."/>
            <person name="An Z."/>
            <person name="Feng S."/>
            <person name="Deng Z."/>
            <person name="Wu W."/>
            <person name="Zeng X."/>
            <person name="Tu M."/>
            <person name="Wang X."/>
            <person name="Huang H."/>
        </authorList>
    </citation>
    <scope>NUCLEOTIDE SEQUENCE</scope>
    <source>
        <strain evidence="3">MT/VB/25A 57/8</strain>
    </source>
</reference>
<evidence type="ECO:0000259" key="2">
    <source>
        <dbReference type="PROSITE" id="PS50891"/>
    </source>
</evidence>
<protein>
    <recommendedName>
        <fullName evidence="2">LOB domain-containing protein</fullName>
    </recommendedName>
</protein>
<organism evidence="3 4">
    <name type="scientific">Hevea brasiliensis</name>
    <name type="common">Para rubber tree</name>
    <name type="synonym">Siphonia brasiliensis</name>
    <dbReference type="NCBI Taxonomy" id="3981"/>
    <lineage>
        <taxon>Eukaryota</taxon>
        <taxon>Viridiplantae</taxon>
        <taxon>Streptophyta</taxon>
        <taxon>Embryophyta</taxon>
        <taxon>Tracheophyta</taxon>
        <taxon>Spermatophyta</taxon>
        <taxon>Magnoliopsida</taxon>
        <taxon>eudicotyledons</taxon>
        <taxon>Gunneridae</taxon>
        <taxon>Pentapetalae</taxon>
        <taxon>rosids</taxon>
        <taxon>fabids</taxon>
        <taxon>Malpighiales</taxon>
        <taxon>Euphorbiaceae</taxon>
        <taxon>Crotonoideae</taxon>
        <taxon>Micrandreae</taxon>
        <taxon>Hevea</taxon>
    </lineage>
</organism>
<evidence type="ECO:0000256" key="1">
    <source>
        <dbReference type="ARBA" id="ARBA00005474"/>
    </source>
</evidence>
<dbReference type="EMBL" id="JARPOI010000011">
    <property type="protein sequence ID" value="KAJ9168222.1"/>
    <property type="molecule type" value="Genomic_DNA"/>
</dbReference>
<dbReference type="Proteomes" id="UP001174677">
    <property type="component" value="Chromosome 11"/>
</dbReference>
<dbReference type="Pfam" id="PF03195">
    <property type="entry name" value="LOB"/>
    <property type="match status" value="1"/>
</dbReference>
<comment type="similarity">
    <text evidence="1">Belongs to the LOB domain-containing protein family.</text>
</comment>
<sequence>MTASASAGSQACAACKYLRKRCAADCPLAPHFPSNHSSDFLNAHKLFGVSNILKTLKKLHTFDEKKNAVKSMIYQANARARDPAGGCYRIITRLEDQIEIYQLQLSRARQLIAFYQRLASYRLQVSPLNMYGITTSTLQSILCGQQQQEESSFVNENYQTDGTIVKIDMEKLAPSCLDGNDSQPASSGKPLFAMDRSEDIKPLLGEFDVGGYIVGQCRFVFFVCSCFSNN</sequence>
<proteinExistence type="inferred from homology"/>
<name>A0ABQ9LLT4_HEVBR</name>
<dbReference type="PANTHER" id="PTHR31301">
    <property type="entry name" value="LOB DOMAIN-CONTAINING PROTEIN 4-RELATED"/>
    <property type="match status" value="1"/>
</dbReference>
<gene>
    <name evidence="3" type="ORF">P3X46_019773</name>
</gene>
<accession>A0ABQ9LLT4</accession>
<dbReference type="PROSITE" id="PS50891">
    <property type="entry name" value="LOB"/>
    <property type="match status" value="1"/>
</dbReference>